<dbReference type="EMBL" id="DVMV01000001">
    <property type="protein sequence ID" value="HIU44677.1"/>
    <property type="molecule type" value="Genomic_DNA"/>
</dbReference>
<evidence type="ECO:0000313" key="2">
    <source>
        <dbReference type="EMBL" id="HIU44677.1"/>
    </source>
</evidence>
<organism evidence="2 3">
    <name type="scientific">Candidatus Alloenteromonas pullicola</name>
    <dbReference type="NCBI Taxonomy" id="2840784"/>
    <lineage>
        <taxon>Bacteria</taxon>
        <taxon>Bacillati</taxon>
        <taxon>Bacillota</taxon>
        <taxon>Bacillota incertae sedis</taxon>
        <taxon>Candidatus Alloenteromonas</taxon>
    </lineage>
</organism>
<feature type="transmembrane region" description="Helical" evidence="1">
    <location>
        <begin position="34"/>
        <end position="56"/>
    </location>
</feature>
<comment type="caution">
    <text evidence="2">The sequence shown here is derived from an EMBL/GenBank/DDBJ whole genome shotgun (WGS) entry which is preliminary data.</text>
</comment>
<dbReference type="AlphaFoldDB" id="A0A9D1S2L7"/>
<proteinExistence type="predicted"/>
<sequence length="57" mass="6040">MENDKPTSTPAQKSGWAFFTKKVYAKAKPGASTVLLIVGLLGLVALIALLVANYYLG</sequence>
<reference evidence="2" key="2">
    <citation type="journal article" date="2021" name="PeerJ">
        <title>Extensive microbial diversity within the chicken gut microbiome revealed by metagenomics and culture.</title>
        <authorList>
            <person name="Gilroy R."/>
            <person name="Ravi A."/>
            <person name="Getino M."/>
            <person name="Pursley I."/>
            <person name="Horton D.L."/>
            <person name="Alikhan N.F."/>
            <person name="Baker D."/>
            <person name="Gharbi K."/>
            <person name="Hall N."/>
            <person name="Watson M."/>
            <person name="Adriaenssens E.M."/>
            <person name="Foster-Nyarko E."/>
            <person name="Jarju S."/>
            <person name="Secka A."/>
            <person name="Antonio M."/>
            <person name="Oren A."/>
            <person name="Chaudhuri R.R."/>
            <person name="La Ragione R."/>
            <person name="Hildebrand F."/>
            <person name="Pallen M.J."/>
        </authorList>
    </citation>
    <scope>NUCLEOTIDE SEQUENCE</scope>
    <source>
        <strain evidence="2">ChiGjej1B1-22543</strain>
    </source>
</reference>
<dbReference type="Proteomes" id="UP000824070">
    <property type="component" value="Unassembled WGS sequence"/>
</dbReference>
<accession>A0A9D1S2L7</accession>
<reference evidence="2" key="1">
    <citation type="submission" date="2020-10" db="EMBL/GenBank/DDBJ databases">
        <authorList>
            <person name="Gilroy R."/>
        </authorList>
    </citation>
    <scope>NUCLEOTIDE SEQUENCE</scope>
    <source>
        <strain evidence="2">ChiGjej1B1-22543</strain>
    </source>
</reference>
<name>A0A9D1S2L7_9FIRM</name>
<evidence type="ECO:0000313" key="3">
    <source>
        <dbReference type="Proteomes" id="UP000824070"/>
    </source>
</evidence>
<gene>
    <name evidence="2" type="ORF">IAC52_00035</name>
</gene>
<protein>
    <submittedName>
        <fullName evidence="2">Uncharacterized protein</fullName>
    </submittedName>
</protein>
<evidence type="ECO:0000256" key="1">
    <source>
        <dbReference type="SAM" id="Phobius"/>
    </source>
</evidence>
<keyword evidence="1" id="KW-0812">Transmembrane</keyword>
<keyword evidence="1" id="KW-0472">Membrane</keyword>
<keyword evidence="1" id="KW-1133">Transmembrane helix</keyword>